<dbReference type="STRING" id="336988.NT96_08770"/>
<dbReference type="HOGENOM" id="CLU_000604_1_1_9"/>
<dbReference type="RefSeq" id="WP_007745372.1">
    <property type="nucleotide sequence ID" value="NZ_CM001398.1"/>
</dbReference>
<gene>
    <name evidence="5" type="ORF">OKIT_0712</name>
</gene>
<accession>G9WFA3</accession>
<dbReference type="InterPro" id="IPR027417">
    <property type="entry name" value="P-loop_NTPase"/>
</dbReference>
<dbReference type="InterPro" id="IPR012340">
    <property type="entry name" value="NA-bd_OB-fold"/>
</dbReference>
<dbReference type="GO" id="GO:0016887">
    <property type="term" value="F:ATP hydrolysis activity"/>
    <property type="evidence" value="ECO:0007669"/>
    <property type="project" value="InterPro"/>
</dbReference>
<organism evidence="5 6">
    <name type="scientific">Oenococcus kitaharae DSM 17330</name>
    <dbReference type="NCBI Taxonomy" id="1045004"/>
    <lineage>
        <taxon>Bacteria</taxon>
        <taxon>Bacillati</taxon>
        <taxon>Bacillota</taxon>
        <taxon>Bacilli</taxon>
        <taxon>Lactobacillales</taxon>
        <taxon>Lactobacillaceae</taxon>
        <taxon>Oenococcus</taxon>
    </lineage>
</organism>
<dbReference type="Gene3D" id="2.40.50.100">
    <property type="match status" value="1"/>
</dbReference>
<sequence>MPEIKLEHISKIYPGQSTATISDYNLEIHDKEFIVFVGPSGSGKSTVLRMIAGLNSISRGNLYFDGQRMNDIPPKDRGIAMVFQDYALYPHLTVYENIAFPLRIAKIHSVELDQRVKQTANILGLDDFLDRKPADLSGGQRQRVAIAGAIVRGSKILLMDEPLSNLDAKLRVQARSNISDLHKKIGSTTIYVTHDQTEAMTLADRIVLIDHGNIQQVASPEDMYNYPANLFVATFIGSPEMNVFKVIYDNGTVDNEQGIKFKLPKGISKQLDAAGYDKKDIFFGIRPEDIHAEDIALQAYKEAVFTAQIELSELLGETALLHVNSQKSKNIVVKVNQRDNAKVGQTITLAMDLNKAHFFDGQGNHKRII</sequence>
<dbReference type="OrthoDB" id="9790614at2"/>
<dbReference type="PANTHER" id="PTHR43875">
    <property type="entry name" value="MALTODEXTRIN IMPORT ATP-BINDING PROTEIN MSMX"/>
    <property type="match status" value="1"/>
</dbReference>
<dbReference type="Gene3D" id="3.40.50.300">
    <property type="entry name" value="P-loop containing nucleotide triphosphate hydrolases"/>
    <property type="match status" value="1"/>
</dbReference>
<dbReference type="GO" id="GO:0055052">
    <property type="term" value="C:ATP-binding cassette (ABC) transporter complex, substrate-binding subunit-containing"/>
    <property type="evidence" value="ECO:0007669"/>
    <property type="project" value="TreeGrafter"/>
</dbReference>
<proteinExistence type="predicted"/>
<dbReference type="PROSITE" id="PS50893">
    <property type="entry name" value="ABC_TRANSPORTER_2"/>
    <property type="match status" value="1"/>
</dbReference>
<dbReference type="PATRIC" id="fig|1045004.4.peg.713"/>
<dbReference type="PANTHER" id="PTHR43875:SF1">
    <property type="entry name" value="OSMOPROTECTIVE COMPOUNDS UPTAKE ATP-BINDING PROTEIN GGTA"/>
    <property type="match status" value="1"/>
</dbReference>
<dbReference type="PROSITE" id="PS00211">
    <property type="entry name" value="ABC_TRANSPORTER_1"/>
    <property type="match status" value="1"/>
</dbReference>
<dbReference type="GO" id="GO:0008643">
    <property type="term" value="P:carbohydrate transport"/>
    <property type="evidence" value="ECO:0007669"/>
    <property type="project" value="InterPro"/>
</dbReference>
<dbReference type="InterPro" id="IPR008995">
    <property type="entry name" value="Mo/tungstate-bd_C_term_dom"/>
</dbReference>
<dbReference type="CDD" id="cd03301">
    <property type="entry name" value="ABC_MalK_N"/>
    <property type="match status" value="1"/>
</dbReference>
<dbReference type="FunFam" id="3.40.50.300:FF:000042">
    <property type="entry name" value="Maltose/maltodextrin ABC transporter, ATP-binding protein"/>
    <property type="match status" value="1"/>
</dbReference>
<protein>
    <submittedName>
        <fullName evidence="5">Maltose/maltodextrin transport ATP-binding protein</fullName>
    </submittedName>
</protein>
<name>G9WFA3_9LACO</name>
<dbReference type="SMART" id="SM00382">
    <property type="entry name" value="AAA"/>
    <property type="match status" value="1"/>
</dbReference>
<dbReference type="InterPro" id="IPR003593">
    <property type="entry name" value="AAA+_ATPase"/>
</dbReference>
<dbReference type="InterPro" id="IPR003439">
    <property type="entry name" value="ABC_transporter-like_ATP-bd"/>
</dbReference>
<dbReference type="AlphaFoldDB" id="G9WFA3"/>
<dbReference type="EMBL" id="AFVZ01000001">
    <property type="protein sequence ID" value="EHN58823.1"/>
    <property type="molecule type" value="Genomic_DNA"/>
</dbReference>
<reference evidence="5 6" key="1">
    <citation type="journal article" date="2012" name="PLoS ONE">
        <title>Functional divergence in the genus oenococcus as predicted by genome sequencing of the newly-described species, Oenococcus kitaharae.</title>
        <authorList>
            <person name="Borneman A.R."/>
            <person name="McCarthy J.M."/>
            <person name="Chambers P.J."/>
            <person name="Bartowsky E.J."/>
        </authorList>
    </citation>
    <scope>NUCLEOTIDE SEQUENCE [LARGE SCALE GENOMIC DNA]</scope>
    <source>
        <strain evidence="6">DSM17330</strain>
    </source>
</reference>
<dbReference type="Pfam" id="PF17912">
    <property type="entry name" value="OB_MalK"/>
    <property type="match status" value="1"/>
</dbReference>
<dbReference type="Gene3D" id="2.40.50.140">
    <property type="entry name" value="Nucleic acid-binding proteins"/>
    <property type="match status" value="1"/>
</dbReference>
<dbReference type="SUPFAM" id="SSF50331">
    <property type="entry name" value="MOP-like"/>
    <property type="match status" value="1"/>
</dbReference>
<dbReference type="SUPFAM" id="SSF52540">
    <property type="entry name" value="P-loop containing nucleoside triphosphate hydrolases"/>
    <property type="match status" value="1"/>
</dbReference>
<evidence type="ECO:0000313" key="5">
    <source>
        <dbReference type="EMBL" id="EHN58823.1"/>
    </source>
</evidence>
<evidence type="ECO:0000256" key="1">
    <source>
        <dbReference type="ARBA" id="ARBA00022448"/>
    </source>
</evidence>
<keyword evidence="1" id="KW-0813">Transport</keyword>
<comment type="caution">
    <text evidence="5">The sequence shown here is derived from an EMBL/GenBank/DDBJ whole genome shotgun (WGS) entry which is preliminary data.</text>
</comment>
<dbReference type="eggNOG" id="COG3842">
    <property type="taxonomic scope" value="Bacteria"/>
</dbReference>
<feature type="domain" description="ABC transporter" evidence="4">
    <location>
        <begin position="4"/>
        <end position="236"/>
    </location>
</feature>
<dbReference type="Proteomes" id="UP000004959">
    <property type="component" value="Chromosome"/>
</dbReference>
<dbReference type="InterPro" id="IPR017871">
    <property type="entry name" value="ABC_transporter-like_CS"/>
</dbReference>
<dbReference type="Pfam" id="PF00005">
    <property type="entry name" value="ABC_tran"/>
    <property type="match status" value="1"/>
</dbReference>
<keyword evidence="3 5" id="KW-0067">ATP-binding</keyword>
<dbReference type="GO" id="GO:0140359">
    <property type="term" value="F:ABC-type transporter activity"/>
    <property type="evidence" value="ECO:0007669"/>
    <property type="project" value="InterPro"/>
</dbReference>
<evidence type="ECO:0000256" key="3">
    <source>
        <dbReference type="ARBA" id="ARBA00022840"/>
    </source>
</evidence>
<keyword evidence="2" id="KW-0547">Nucleotide-binding</keyword>
<keyword evidence="6" id="KW-1185">Reference proteome</keyword>
<evidence type="ECO:0000313" key="6">
    <source>
        <dbReference type="Proteomes" id="UP000004959"/>
    </source>
</evidence>
<evidence type="ECO:0000259" key="4">
    <source>
        <dbReference type="PROSITE" id="PS50893"/>
    </source>
</evidence>
<dbReference type="GO" id="GO:0005524">
    <property type="term" value="F:ATP binding"/>
    <property type="evidence" value="ECO:0007669"/>
    <property type="project" value="UniProtKB-KW"/>
</dbReference>
<dbReference type="InterPro" id="IPR047641">
    <property type="entry name" value="ABC_transpr_MalK/UgpC-like"/>
</dbReference>
<evidence type="ECO:0000256" key="2">
    <source>
        <dbReference type="ARBA" id="ARBA00022741"/>
    </source>
</evidence>
<dbReference type="InterPro" id="IPR015855">
    <property type="entry name" value="ABC_transpr_MalK-like"/>
</dbReference>
<dbReference type="InterPro" id="IPR040582">
    <property type="entry name" value="OB_MalK-like"/>
</dbReference>